<gene>
    <name evidence="3" type="ORF">ABUL08_10155</name>
    <name evidence="2" type="ORF">VK199_10105</name>
</gene>
<keyword evidence="1" id="KW-0472">Membrane</keyword>
<dbReference type="RefSeq" id="WP_350936801.1">
    <property type="nucleotide sequence ID" value="NZ_CP157762.1"/>
</dbReference>
<keyword evidence="1" id="KW-1133">Transmembrane helix</keyword>
<keyword evidence="1" id="KW-0812">Transmembrane</keyword>
<dbReference type="AlphaFoldDB" id="A0AAU7MDX1"/>
<name>A0AAU7MDX1_9ACTN</name>
<dbReference type="EMBL" id="CP157762">
    <property type="protein sequence ID" value="XBP95723.1"/>
    <property type="molecule type" value="Genomic_DNA"/>
</dbReference>
<evidence type="ECO:0000313" key="2">
    <source>
        <dbReference type="EMBL" id="XBP95723.1"/>
    </source>
</evidence>
<accession>A0AAU7MDX1</accession>
<sequence>MTVPGSTGRPVRQPARVWLLVAGLIAAGGVLAGILLLLAPGGSLGQGFTPGEPVTVRLHPSSPQMVWAKEGPDGVPGVQCEAETPVVPSSTALENPLFDVYELTVDGERWRGVLAILGDPAGTYQLACQASGASTSALSIGDAPWSYGLRHSGLFRMATFGAPVSDTTVASTLLVLGSVVGLPTAVTAARLRRRIRPSPTAG</sequence>
<dbReference type="EMBL" id="CP159342">
    <property type="protein sequence ID" value="XCH76427.1"/>
    <property type="molecule type" value="Genomic_DNA"/>
</dbReference>
<proteinExistence type="predicted"/>
<protein>
    <recommendedName>
        <fullName evidence="4">Serine/threonine protein kinase</fullName>
    </recommendedName>
</protein>
<reference evidence="3" key="2">
    <citation type="submission" date="2024-06" db="EMBL/GenBank/DDBJ databases">
        <title>Micromonospora mangrovi CCTCC AA 2012012 genome sequences.</title>
        <authorList>
            <person name="Gao J."/>
        </authorList>
    </citation>
    <scope>NUCLEOTIDE SEQUENCE</scope>
    <source>
        <strain evidence="3">CCTCC AA 2012012</strain>
    </source>
</reference>
<reference evidence="2" key="1">
    <citation type="submission" date="2024-01" db="EMBL/GenBank/DDBJ databases">
        <title>The genome sequence of Micromonospora mangrovi CCTCC AA 2012012.</title>
        <authorList>
            <person name="Gao J."/>
        </authorList>
    </citation>
    <scope>NUCLEOTIDE SEQUENCE</scope>
    <source>
        <strain evidence="2">CCTCC AA 2012012</strain>
    </source>
</reference>
<organism evidence="2">
    <name type="scientific">Micromonospora sp. CCTCC AA 2012012</name>
    <dbReference type="NCBI Taxonomy" id="3111921"/>
    <lineage>
        <taxon>Bacteria</taxon>
        <taxon>Bacillati</taxon>
        <taxon>Actinomycetota</taxon>
        <taxon>Actinomycetes</taxon>
        <taxon>Micromonosporales</taxon>
        <taxon>Micromonosporaceae</taxon>
        <taxon>Micromonospora</taxon>
    </lineage>
</organism>
<feature type="transmembrane region" description="Helical" evidence="1">
    <location>
        <begin position="169"/>
        <end position="189"/>
    </location>
</feature>
<feature type="transmembrane region" description="Helical" evidence="1">
    <location>
        <begin position="17"/>
        <end position="39"/>
    </location>
</feature>
<evidence type="ECO:0000313" key="3">
    <source>
        <dbReference type="EMBL" id="XCH76427.1"/>
    </source>
</evidence>
<evidence type="ECO:0000256" key="1">
    <source>
        <dbReference type="SAM" id="Phobius"/>
    </source>
</evidence>
<evidence type="ECO:0008006" key="4">
    <source>
        <dbReference type="Google" id="ProtNLM"/>
    </source>
</evidence>